<dbReference type="NCBIfam" id="TIGR01891">
    <property type="entry name" value="amidohydrolases"/>
    <property type="match status" value="1"/>
</dbReference>
<comment type="cofactor">
    <cofactor evidence="2">
        <name>Mn(2+)</name>
        <dbReference type="ChEBI" id="CHEBI:29035"/>
    </cofactor>
    <text evidence="2">The Mn(2+) ion enhances activity.</text>
</comment>
<proteinExistence type="predicted"/>
<feature type="binding site" evidence="2">
    <location>
        <position position="383"/>
    </location>
    <ligand>
        <name>Mn(2+)</name>
        <dbReference type="ChEBI" id="CHEBI:29035"/>
        <label>2</label>
    </ligand>
</feature>
<dbReference type="InterPro" id="IPR011650">
    <property type="entry name" value="Peptidase_M20_dimer"/>
</dbReference>
<keyword evidence="2" id="KW-0479">Metal-binding</keyword>
<evidence type="ECO:0000313" key="4">
    <source>
        <dbReference type="EMBL" id="KDN84251.1"/>
    </source>
</evidence>
<dbReference type="PIRSF" id="PIRSF005962">
    <property type="entry name" value="Pept_M20D_amidohydro"/>
    <property type="match status" value="1"/>
</dbReference>
<reference evidence="4 5" key="1">
    <citation type="submission" date="2014-05" db="EMBL/GenBank/DDBJ databases">
        <title>Draft Genome Sequence of Kitasatospora cheerisanensis KCTC 2395.</title>
        <authorList>
            <person name="Nam D.H."/>
        </authorList>
    </citation>
    <scope>NUCLEOTIDE SEQUENCE [LARGE SCALE GENOMIC DNA]</scope>
    <source>
        <strain evidence="4 5">KCTC 2395</strain>
    </source>
</reference>
<organism evidence="4 5">
    <name type="scientific">Kitasatospora cheerisanensis KCTC 2395</name>
    <dbReference type="NCBI Taxonomy" id="1348663"/>
    <lineage>
        <taxon>Bacteria</taxon>
        <taxon>Bacillati</taxon>
        <taxon>Actinomycetota</taxon>
        <taxon>Actinomycetes</taxon>
        <taxon>Kitasatosporales</taxon>
        <taxon>Streptomycetaceae</taxon>
        <taxon>Kitasatospora</taxon>
    </lineage>
</organism>
<feature type="binding site" evidence="2">
    <location>
        <position position="118"/>
    </location>
    <ligand>
        <name>Mn(2+)</name>
        <dbReference type="ChEBI" id="CHEBI:29035"/>
        <label>2</label>
    </ligand>
</feature>
<dbReference type="PANTHER" id="PTHR11014:SF63">
    <property type="entry name" value="METALLOPEPTIDASE, PUTATIVE (AFU_ORTHOLOGUE AFUA_6G09600)-RELATED"/>
    <property type="match status" value="1"/>
</dbReference>
<dbReference type="Proteomes" id="UP000027178">
    <property type="component" value="Unassembled WGS sequence"/>
</dbReference>
<protein>
    <submittedName>
        <fullName evidence="4">Amidohydrolase</fullName>
    </submittedName>
</protein>
<dbReference type="Pfam" id="PF01546">
    <property type="entry name" value="Peptidase_M20"/>
    <property type="match status" value="1"/>
</dbReference>
<keyword evidence="2" id="KW-0464">Manganese</keyword>
<feature type="domain" description="Peptidase M20 dimerisation" evidence="3">
    <location>
        <begin position="205"/>
        <end position="296"/>
    </location>
</feature>
<dbReference type="GO" id="GO:0019877">
    <property type="term" value="P:diaminopimelate biosynthetic process"/>
    <property type="evidence" value="ECO:0007669"/>
    <property type="project" value="UniProtKB-ARBA"/>
</dbReference>
<evidence type="ECO:0000259" key="3">
    <source>
        <dbReference type="Pfam" id="PF07687"/>
    </source>
</evidence>
<keyword evidence="1 4" id="KW-0378">Hydrolase</keyword>
<dbReference type="InterPro" id="IPR036264">
    <property type="entry name" value="Bact_exopeptidase_dim_dom"/>
</dbReference>
<gene>
    <name evidence="4" type="ORF">KCH_40420</name>
</gene>
<dbReference type="AlphaFoldDB" id="A0A066Z1P4"/>
<sequence length="411" mass="42118">MPADVHPGPEPDPALDGLRRAAAALRPELVALRRELHRHPEIGLDLPRTQARILAALDGLPLEITLGERLTSVTAVLRGARPGPAVLLRADLDALPVQEDTGLPHASAVPGAMHACGHDLHAAALVGAARLLAGCRELLCGSVVFMFQPGEEGDGGAGLMIEEGVLDAAGERVVAAYALHVAAALLPAGQVAGRPGPIMAAADRLRVAVVGRGGHGSSPHLALDPVPAACEAVLALQSMVTRRFDAFDPVVLTVGSFHAGTVDNVIPDRAEFAATVRSFSPAAREAVLEQAVRVVRGIGEAHGCRVDAAVEPGYPVTVNDPGEAAYAALTARRLIGAERYLELPRPLAGSEDFGLLAAHVPAAYLVFGACPPGADPAAAPYNHSAQARFDDAVLGDAAALLAALALGRTGG</sequence>
<dbReference type="PANTHER" id="PTHR11014">
    <property type="entry name" value="PEPTIDASE M20 FAMILY MEMBER"/>
    <property type="match status" value="1"/>
</dbReference>
<dbReference type="FunFam" id="3.30.70.360:FF:000001">
    <property type="entry name" value="N-acetyldiaminopimelate deacetylase"/>
    <property type="match status" value="1"/>
</dbReference>
<dbReference type="PATRIC" id="fig|1348663.4.peg.3896"/>
<dbReference type="Gene3D" id="3.40.630.10">
    <property type="entry name" value="Zn peptidases"/>
    <property type="match status" value="1"/>
</dbReference>
<dbReference type="OrthoDB" id="9777385at2"/>
<dbReference type="HOGENOM" id="CLU_023257_0_1_11"/>
<feature type="binding site" evidence="2">
    <location>
        <position position="152"/>
    </location>
    <ligand>
        <name>Mn(2+)</name>
        <dbReference type="ChEBI" id="CHEBI:29035"/>
        <label>2</label>
    </ligand>
</feature>
<dbReference type="Gene3D" id="3.30.70.360">
    <property type="match status" value="1"/>
</dbReference>
<feature type="binding site" evidence="2">
    <location>
        <position position="180"/>
    </location>
    <ligand>
        <name>Mn(2+)</name>
        <dbReference type="ChEBI" id="CHEBI:29035"/>
        <label>2</label>
    </ligand>
</feature>
<dbReference type="SUPFAM" id="SSF53187">
    <property type="entry name" value="Zn-dependent exopeptidases"/>
    <property type="match status" value="1"/>
</dbReference>
<dbReference type="EMBL" id="JNBY01000093">
    <property type="protein sequence ID" value="KDN84251.1"/>
    <property type="molecule type" value="Genomic_DNA"/>
</dbReference>
<feature type="binding site" evidence="2">
    <location>
        <position position="116"/>
    </location>
    <ligand>
        <name>Mn(2+)</name>
        <dbReference type="ChEBI" id="CHEBI:29035"/>
        <label>2</label>
    </ligand>
</feature>
<dbReference type="SUPFAM" id="SSF55031">
    <property type="entry name" value="Bacterial exopeptidase dimerisation domain"/>
    <property type="match status" value="1"/>
</dbReference>
<dbReference type="InterPro" id="IPR002933">
    <property type="entry name" value="Peptidase_M20"/>
</dbReference>
<dbReference type="GO" id="GO:0046872">
    <property type="term" value="F:metal ion binding"/>
    <property type="evidence" value="ECO:0007669"/>
    <property type="project" value="UniProtKB-KW"/>
</dbReference>
<dbReference type="Pfam" id="PF07687">
    <property type="entry name" value="M20_dimer"/>
    <property type="match status" value="1"/>
</dbReference>
<keyword evidence="5" id="KW-1185">Reference proteome</keyword>
<name>A0A066Z1P4_9ACTN</name>
<evidence type="ECO:0000313" key="5">
    <source>
        <dbReference type="Proteomes" id="UP000027178"/>
    </source>
</evidence>
<dbReference type="eggNOG" id="COG1473">
    <property type="taxonomic scope" value="Bacteria"/>
</dbReference>
<accession>A0A066Z1P4</accession>
<evidence type="ECO:0000256" key="2">
    <source>
        <dbReference type="PIRSR" id="PIRSR005962-1"/>
    </source>
</evidence>
<dbReference type="InterPro" id="IPR017439">
    <property type="entry name" value="Amidohydrolase"/>
</dbReference>
<dbReference type="CDD" id="cd03886">
    <property type="entry name" value="M20_Acy1"/>
    <property type="match status" value="1"/>
</dbReference>
<dbReference type="RefSeq" id="WP_084223746.1">
    <property type="nucleotide sequence ID" value="NZ_KK853997.1"/>
</dbReference>
<evidence type="ECO:0000256" key="1">
    <source>
        <dbReference type="ARBA" id="ARBA00022801"/>
    </source>
</evidence>
<comment type="caution">
    <text evidence="4">The sequence shown here is derived from an EMBL/GenBank/DDBJ whole genome shotgun (WGS) entry which is preliminary data.</text>
</comment>
<dbReference type="GO" id="GO:0050118">
    <property type="term" value="F:N-acetyldiaminopimelate deacetylase activity"/>
    <property type="evidence" value="ECO:0007669"/>
    <property type="project" value="UniProtKB-ARBA"/>
</dbReference>